<feature type="non-terminal residue" evidence="1">
    <location>
        <position position="1"/>
    </location>
</feature>
<reference evidence="1" key="1">
    <citation type="submission" date="2020-08" db="EMBL/GenBank/DDBJ databases">
        <title>Multicomponent nature underlies the extraordinary mechanical properties of spider dragline silk.</title>
        <authorList>
            <person name="Kono N."/>
            <person name="Nakamura H."/>
            <person name="Mori M."/>
            <person name="Yoshida Y."/>
            <person name="Ohtoshi R."/>
            <person name="Malay A.D."/>
            <person name="Moran D.A.P."/>
            <person name="Tomita M."/>
            <person name="Numata K."/>
            <person name="Arakawa K."/>
        </authorList>
    </citation>
    <scope>NUCLEOTIDE SEQUENCE</scope>
</reference>
<keyword evidence="2" id="KW-1185">Reference proteome</keyword>
<gene>
    <name evidence="1" type="primary">NCL1_18726</name>
    <name evidence="1" type="ORF">TNIN_222041</name>
</gene>
<protein>
    <submittedName>
        <fullName evidence="1">Uncharacterized protein</fullName>
    </submittedName>
</protein>
<name>A0A8X6XQV5_9ARAC</name>
<evidence type="ECO:0000313" key="2">
    <source>
        <dbReference type="Proteomes" id="UP000886998"/>
    </source>
</evidence>
<dbReference type="AlphaFoldDB" id="A0A8X6XQV5"/>
<comment type="caution">
    <text evidence="1">The sequence shown here is derived from an EMBL/GenBank/DDBJ whole genome shotgun (WGS) entry which is preliminary data.</text>
</comment>
<dbReference type="OrthoDB" id="6436563at2759"/>
<dbReference type="Proteomes" id="UP000886998">
    <property type="component" value="Unassembled WGS sequence"/>
</dbReference>
<organism evidence="1 2">
    <name type="scientific">Trichonephila inaurata madagascariensis</name>
    <dbReference type="NCBI Taxonomy" id="2747483"/>
    <lineage>
        <taxon>Eukaryota</taxon>
        <taxon>Metazoa</taxon>
        <taxon>Ecdysozoa</taxon>
        <taxon>Arthropoda</taxon>
        <taxon>Chelicerata</taxon>
        <taxon>Arachnida</taxon>
        <taxon>Araneae</taxon>
        <taxon>Araneomorphae</taxon>
        <taxon>Entelegynae</taxon>
        <taxon>Araneoidea</taxon>
        <taxon>Nephilidae</taxon>
        <taxon>Trichonephila</taxon>
        <taxon>Trichonephila inaurata</taxon>
    </lineage>
</organism>
<sequence>LVDITFCGIKGRVCVDTGSSHSIAAERMYQVFRDKGLLFQETTLAMSLADGQQTTGEALTTQVMERLRGDQS</sequence>
<dbReference type="EMBL" id="BMAV01011232">
    <property type="protein sequence ID" value="GFY56954.1"/>
    <property type="molecule type" value="Genomic_DNA"/>
</dbReference>
<evidence type="ECO:0000313" key="1">
    <source>
        <dbReference type="EMBL" id="GFY56954.1"/>
    </source>
</evidence>
<proteinExistence type="predicted"/>
<accession>A0A8X6XQV5</accession>